<dbReference type="Pfam" id="PF00015">
    <property type="entry name" value="MCPsignal"/>
    <property type="match status" value="1"/>
</dbReference>
<gene>
    <name evidence="13" type="ORF">H4C47_03825</name>
</gene>
<dbReference type="InterPro" id="IPR004089">
    <property type="entry name" value="MCPsignal_dom"/>
</dbReference>
<comment type="similarity">
    <text evidence="8">Belongs to the methyl-accepting chemotaxis (MCP) protein family.</text>
</comment>
<evidence type="ECO:0000256" key="8">
    <source>
        <dbReference type="ARBA" id="ARBA00029447"/>
    </source>
</evidence>
<dbReference type="FunFam" id="1.10.287.950:FF:000001">
    <property type="entry name" value="Methyl-accepting chemotaxis sensory transducer"/>
    <property type="match status" value="1"/>
</dbReference>
<feature type="domain" description="HAMP" evidence="12">
    <location>
        <begin position="162"/>
        <end position="215"/>
    </location>
</feature>
<feature type="transmembrane region" description="Helical" evidence="10">
    <location>
        <begin position="12"/>
        <end position="33"/>
    </location>
</feature>
<keyword evidence="3" id="KW-0488">Methylation</keyword>
<keyword evidence="6 10" id="KW-0472">Membrane</keyword>
<evidence type="ECO:0000256" key="9">
    <source>
        <dbReference type="PROSITE-ProRule" id="PRU00284"/>
    </source>
</evidence>
<dbReference type="CDD" id="cd11386">
    <property type="entry name" value="MCP_signal"/>
    <property type="match status" value="1"/>
</dbReference>
<evidence type="ECO:0000256" key="2">
    <source>
        <dbReference type="ARBA" id="ARBA00022475"/>
    </source>
</evidence>
<sequence length="492" mass="52445">MGAWLSNISLKYKFWAVNAVAFVTTLLLVLYAVHLEQQARAEATQAQAQSQAQLLAAWPAGQPLPRQDNVITWQTGQTPSFAGHPLEALRNAQGWVALPAAWILGDNPLRGAHVLRHGEQQVAVLAQSPSLRQVFFDRFSNYAVCVLILMLAMLCASQLLIRFLLSQLNTLKDVMLHVEKTGDLSARVPLASGDEVGQMAGAFNAMQSTYHRVVSTVARTAAQLDSGAARLAASMNEVRHGMLGQQSETDQAATAINEMTATVHHIAQHAGATRDLSQSADSLAGSGKEVVSRVQDSISGLSSGVQQTAEMIRQLAEDSQKINGVVGVIHSIAEQTNLLALNAAIEAARAGDLGRGFAVVADEVRSLAKRVQTSTDEITSMVADLQAGTRDAVEFMQESSYKADDCVRQAQEAGAALAEITGAVAQMRESNTQIAVAAEQQSQVAEEMNRAVVSIRDVTEDTVQQTVSSATTSSELATLAGELNKAIGQLKL</sequence>
<keyword evidence="7 9" id="KW-0807">Transducer</keyword>
<evidence type="ECO:0000313" key="14">
    <source>
        <dbReference type="Proteomes" id="UP000553948"/>
    </source>
</evidence>
<dbReference type="PANTHER" id="PTHR32089:SF119">
    <property type="entry name" value="METHYL-ACCEPTING CHEMOTAXIS PROTEIN CTPL"/>
    <property type="match status" value="1"/>
</dbReference>
<dbReference type="PANTHER" id="PTHR32089">
    <property type="entry name" value="METHYL-ACCEPTING CHEMOTAXIS PROTEIN MCPB"/>
    <property type="match status" value="1"/>
</dbReference>
<organism evidence="13 14">
    <name type="scientific">Pseudomonas putida</name>
    <name type="common">Arthrobacter siderocapsulatus</name>
    <dbReference type="NCBI Taxonomy" id="303"/>
    <lineage>
        <taxon>Bacteria</taxon>
        <taxon>Pseudomonadati</taxon>
        <taxon>Pseudomonadota</taxon>
        <taxon>Gammaproteobacteria</taxon>
        <taxon>Pseudomonadales</taxon>
        <taxon>Pseudomonadaceae</taxon>
        <taxon>Pseudomonas</taxon>
    </lineage>
</organism>
<dbReference type="SUPFAM" id="SSF58104">
    <property type="entry name" value="Methyl-accepting chemotaxis protein (MCP) signaling domain"/>
    <property type="match status" value="1"/>
</dbReference>
<dbReference type="Proteomes" id="UP000553948">
    <property type="component" value="Unassembled WGS sequence"/>
</dbReference>
<dbReference type="PROSITE" id="PS50111">
    <property type="entry name" value="CHEMOTAXIS_TRANSDUC_2"/>
    <property type="match status" value="1"/>
</dbReference>
<dbReference type="SMART" id="SM00304">
    <property type="entry name" value="HAMP"/>
    <property type="match status" value="2"/>
</dbReference>
<dbReference type="GO" id="GO:0007165">
    <property type="term" value="P:signal transduction"/>
    <property type="evidence" value="ECO:0007669"/>
    <property type="project" value="UniProtKB-KW"/>
</dbReference>
<keyword evidence="2" id="KW-1003">Cell membrane</keyword>
<dbReference type="Gene3D" id="1.10.287.950">
    <property type="entry name" value="Methyl-accepting chemotaxis protein"/>
    <property type="match status" value="1"/>
</dbReference>
<feature type="domain" description="Methyl-accepting transducer" evidence="11">
    <location>
        <begin position="220"/>
        <end position="456"/>
    </location>
</feature>
<evidence type="ECO:0000256" key="4">
    <source>
        <dbReference type="ARBA" id="ARBA00022692"/>
    </source>
</evidence>
<dbReference type="SMART" id="SM00283">
    <property type="entry name" value="MA"/>
    <property type="match status" value="1"/>
</dbReference>
<keyword evidence="4 10" id="KW-0812">Transmembrane</keyword>
<dbReference type="PROSITE" id="PS50885">
    <property type="entry name" value="HAMP"/>
    <property type="match status" value="1"/>
</dbReference>
<evidence type="ECO:0000256" key="6">
    <source>
        <dbReference type="ARBA" id="ARBA00023136"/>
    </source>
</evidence>
<evidence type="ECO:0000256" key="7">
    <source>
        <dbReference type="ARBA" id="ARBA00023224"/>
    </source>
</evidence>
<dbReference type="Pfam" id="PF00672">
    <property type="entry name" value="HAMP"/>
    <property type="match status" value="1"/>
</dbReference>
<name>A0A7W2KY10_PSEPU</name>
<dbReference type="GO" id="GO:0005886">
    <property type="term" value="C:plasma membrane"/>
    <property type="evidence" value="ECO:0007669"/>
    <property type="project" value="UniProtKB-SubCell"/>
</dbReference>
<comment type="subcellular location">
    <subcellularLocation>
        <location evidence="1">Cell membrane</location>
        <topology evidence="1">Multi-pass membrane protein</topology>
    </subcellularLocation>
</comment>
<dbReference type="EMBL" id="JACGDG010000003">
    <property type="protein sequence ID" value="MBA6114858.1"/>
    <property type="molecule type" value="Genomic_DNA"/>
</dbReference>
<evidence type="ECO:0000313" key="13">
    <source>
        <dbReference type="EMBL" id="MBA6114858.1"/>
    </source>
</evidence>
<accession>A0A7W2KY10</accession>
<evidence type="ECO:0000259" key="12">
    <source>
        <dbReference type="PROSITE" id="PS50885"/>
    </source>
</evidence>
<feature type="transmembrane region" description="Helical" evidence="10">
    <location>
        <begin position="142"/>
        <end position="165"/>
    </location>
</feature>
<evidence type="ECO:0000259" key="11">
    <source>
        <dbReference type="PROSITE" id="PS50111"/>
    </source>
</evidence>
<dbReference type="RefSeq" id="WP_176514493.1">
    <property type="nucleotide sequence ID" value="NZ_CP060529.1"/>
</dbReference>
<evidence type="ECO:0000256" key="5">
    <source>
        <dbReference type="ARBA" id="ARBA00022989"/>
    </source>
</evidence>
<reference evidence="13 14" key="1">
    <citation type="submission" date="2020-07" db="EMBL/GenBank/DDBJ databases">
        <title>Diversity of carbapenemase encoding genes among Pseudomonas putida group clinical isolates in a tertiary Brazilian hospital.</title>
        <authorList>
            <person name="Alberto-Lei F."/>
            <person name="Nodari C.S."/>
            <person name="Streling A.P."/>
            <person name="Paulino J.T."/>
            <person name="Bessa-Neto F.O."/>
            <person name="Cayo R."/>
            <person name="Gales A.C."/>
        </authorList>
    </citation>
    <scope>NUCLEOTIDE SEQUENCE [LARGE SCALE GENOMIC DNA]</scope>
    <source>
        <strain evidence="13 14">12464</strain>
    </source>
</reference>
<keyword evidence="5 10" id="KW-1133">Transmembrane helix</keyword>
<evidence type="ECO:0000256" key="10">
    <source>
        <dbReference type="SAM" id="Phobius"/>
    </source>
</evidence>
<proteinExistence type="inferred from homology"/>
<dbReference type="AlphaFoldDB" id="A0A7W2KY10"/>
<comment type="caution">
    <text evidence="13">The sequence shown here is derived from an EMBL/GenBank/DDBJ whole genome shotgun (WGS) entry which is preliminary data.</text>
</comment>
<dbReference type="InterPro" id="IPR003660">
    <property type="entry name" value="HAMP_dom"/>
</dbReference>
<dbReference type="CDD" id="cd06225">
    <property type="entry name" value="HAMP"/>
    <property type="match status" value="1"/>
</dbReference>
<evidence type="ECO:0000256" key="3">
    <source>
        <dbReference type="ARBA" id="ARBA00022481"/>
    </source>
</evidence>
<dbReference type="GO" id="GO:0006935">
    <property type="term" value="P:chemotaxis"/>
    <property type="evidence" value="ECO:0007669"/>
    <property type="project" value="UniProtKB-ARBA"/>
</dbReference>
<evidence type="ECO:0000256" key="1">
    <source>
        <dbReference type="ARBA" id="ARBA00004651"/>
    </source>
</evidence>
<protein>
    <submittedName>
        <fullName evidence="13">Methyl-accepting chemotaxis protein</fullName>
    </submittedName>
</protein>